<dbReference type="EMBL" id="NHYE01001333">
    <property type="protein sequence ID" value="PPQ96734.1"/>
    <property type="molecule type" value="Genomic_DNA"/>
</dbReference>
<keyword evidence="1" id="KW-0732">Signal</keyword>
<gene>
    <name evidence="2" type="ORF">CVT26_010218</name>
</gene>
<organism evidence="2 3">
    <name type="scientific">Gymnopilus dilepis</name>
    <dbReference type="NCBI Taxonomy" id="231916"/>
    <lineage>
        <taxon>Eukaryota</taxon>
        <taxon>Fungi</taxon>
        <taxon>Dikarya</taxon>
        <taxon>Basidiomycota</taxon>
        <taxon>Agaricomycotina</taxon>
        <taxon>Agaricomycetes</taxon>
        <taxon>Agaricomycetidae</taxon>
        <taxon>Agaricales</taxon>
        <taxon>Agaricineae</taxon>
        <taxon>Hymenogastraceae</taxon>
        <taxon>Gymnopilus</taxon>
    </lineage>
</organism>
<evidence type="ECO:0000313" key="3">
    <source>
        <dbReference type="Proteomes" id="UP000284706"/>
    </source>
</evidence>
<dbReference type="Gene3D" id="2.60.120.260">
    <property type="entry name" value="Galactose-binding domain-like"/>
    <property type="match status" value="1"/>
</dbReference>
<dbReference type="SUPFAM" id="SSF49785">
    <property type="entry name" value="Galactose-binding domain-like"/>
    <property type="match status" value="1"/>
</dbReference>
<dbReference type="OrthoDB" id="10036721at2759"/>
<comment type="caution">
    <text evidence="2">The sequence shown here is derived from an EMBL/GenBank/DDBJ whole genome shotgun (WGS) entry which is preliminary data.</text>
</comment>
<dbReference type="STRING" id="231916.A0A409Y120"/>
<keyword evidence="3" id="KW-1185">Reference proteome</keyword>
<dbReference type="InParanoid" id="A0A409Y120"/>
<evidence type="ECO:0000313" key="2">
    <source>
        <dbReference type="EMBL" id="PPQ96734.1"/>
    </source>
</evidence>
<name>A0A409Y120_9AGAR</name>
<dbReference type="AlphaFoldDB" id="A0A409Y120"/>
<protein>
    <submittedName>
        <fullName evidence="2">Uncharacterized protein</fullName>
    </submittedName>
</protein>
<sequence length="215" mass="22547">MCAKFTTLLLGLLATGSQAIAASVGSRTTTCPPSSPSPLTTANWIWTNEVTSSLETAPVGSRAFRGRLHTPTDQTPIAATVTISTDNAYELWVQGQLVGTHDDWTHAQVYTVPLPAVLQPANQVVIAVNATNDPGASQNEAGLIMAVNIELACGAVVGYVTDGSWKFDGLLVGDMPQGYWEPNFNDEAWTGAFVEGPYGVAPWGAIPVDAPAFSG</sequence>
<dbReference type="InterPro" id="IPR008979">
    <property type="entry name" value="Galactose-bd-like_sf"/>
</dbReference>
<feature type="signal peptide" evidence="1">
    <location>
        <begin position="1"/>
        <end position="21"/>
    </location>
</feature>
<feature type="chain" id="PRO_5019419862" evidence="1">
    <location>
        <begin position="22"/>
        <end position="215"/>
    </location>
</feature>
<reference evidence="2 3" key="1">
    <citation type="journal article" date="2018" name="Evol. Lett.">
        <title>Horizontal gene cluster transfer increased hallucinogenic mushroom diversity.</title>
        <authorList>
            <person name="Reynolds H.T."/>
            <person name="Vijayakumar V."/>
            <person name="Gluck-Thaler E."/>
            <person name="Korotkin H.B."/>
            <person name="Matheny P.B."/>
            <person name="Slot J.C."/>
        </authorList>
    </citation>
    <scope>NUCLEOTIDE SEQUENCE [LARGE SCALE GENOMIC DNA]</scope>
    <source>
        <strain evidence="2 3">SRW20</strain>
    </source>
</reference>
<evidence type="ECO:0000256" key="1">
    <source>
        <dbReference type="SAM" id="SignalP"/>
    </source>
</evidence>
<accession>A0A409Y120</accession>
<proteinExistence type="predicted"/>
<dbReference type="Proteomes" id="UP000284706">
    <property type="component" value="Unassembled WGS sequence"/>
</dbReference>